<evidence type="ECO:0000313" key="2">
    <source>
        <dbReference type="EMBL" id="EYD77624.1"/>
    </source>
</evidence>
<comment type="caution">
    <text evidence="2">The sequence shown here is derived from an EMBL/GenBank/DDBJ whole genome shotgun (WGS) entry which is preliminary data.</text>
</comment>
<evidence type="ECO:0000313" key="3">
    <source>
        <dbReference type="Proteomes" id="UP000019666"/>
    </source>
</evidence>
<dbReference type="HOGENOM" id="CLU_986552_0_0_5"/>
<dbReference type="Proteomes" id="UP000019666">
    <property type="component" value="Unassembled WGS sequence"/>
</dbReference>
<organism evidence="2 3">
    <name type="scientific">Rubellimicrobium mesophilum DSM 19309</name>
    <dbReference type="NCBI Taxonomy" id="442562"/>
    <lineage>
        <taxon>Bacteria</taxon>
        <taxon>Pseudomonadati</taxon>
        <taxon>Pseudomonadota</taxon>
        <taxon>Alphaproteobacteria</taxon>
        <taxon>Rhodobacterales</taxon>
        <taxon>Roseobacteraceae</taxon>
        <taxon>Rubellimicrobium</taxon>
    </lineage>
</organism>
<keyword evidence="3" id="KW-1185">Reference proteome</keyword>
<sequence>MKLVLPTLILALAAMLGPPACAQMRDVTIRVADIKPAIEDQVRVVFWFPIGGEVEAGNIASDTLDVSAARRGALTFEFSDEFDAIKEADAVQQGFVQVIALRNQVPVRASGLILVPLSDPVHNGALTLTPILRDSVIDGLEETFGNGAAMLGQQFNYSPLLVVSAITLLFDEKLLSDKAGYELLGGFLESHKEAIRNLDGESRAALFAYLAGHYSGLSGGSQNFLDYAEFYIRFYNQMLALDAPRAPITSRSPATRSWTRWKPPIAAIRWTSGCRCSRPSTP</sequence>
<dbReference type="EMBL" id="AOSK01000024">
    <property type="protein sequence ID" value="EYD77624.1"/>
    <property type="molecule type" value="Genomic_DNA"/>
</dbReference>
<dbReference type="AlphaFoldDB" id="A0A017HV62"/>
<dbReference type="STRING" id="442562.Rumeso_00790"/>
<name>A0A017HV62_9RHOB</name>
<feature type="signal peptide" evidence="1">
    <location>
        <begin position="1"/>
        <end position="22"/>
    </location>
</feature>
<gene>
    <name evidence="2" type="ORF">Rumeso_00790</name>
</gene>
<reference evidence="2 3" key="1">
    <citation type="submission" date="2013-02" db="EMBL/GenBank/DDBJ databases">
        <authorList>
            <person name="Fiebig A."/>
            <person name="Goeker M."/>
            <person name="Klenk H.-P.P."/>
        </authorList>
    </citation>
    <scope>NUCLEOTIDE SEQUENCE [LARGE SCALE GENOMIC DNA]</scope>
    <source>
        <strain evidence="2 3">DSM 19309</strain>
    </source>
</reference>
<evidence type="ECO:0000256" key="1">
    <source>
        <dbReference type="SAM" id="SignalP"/>
    </source>
</evidence>
<feature type="chain" id="PRO_5001496290" evidence="1">
    <location>
        <begin position="23"/>
        <end position="282"/>
    </location>
</feature>
<protein>
    <submittedName>
        <fullName evidence="2">Uncharacterized protein</fullName>
    </submittedName>
</protein>
<keyword evidence="1" id="KW-0732">Signal</keyword>
<proteinExistence type="predicted"/>
<dbReference type="RefSeq" id="WP_037281688.1">
    <property type="nucleotide sequence ID" value="NZ_KK088593.1"/>
</dbReference>
<accession>A0A017HV62</accession>